<protein>
    <submittedName>
        <fullName evidence="1">Uncharacterized protein</fullName>
    </submittedName>
</protein>
<gene>
    <name evidence="1" type="ORF">GLW08_12720</name>
</gene>
<reference evidence="1" key="1">
    <citation type="submission" date="2019-11" db="EMBL/GenBank/DDBJ databases">
        <title>Genome sequences of 17 halophilic strains isolated from different environments.</title>
        <authorList>
            <person name="Furrow R.E."/>
        </authorList>
    </citation>
    <scope>NUCLEOTIDE SEQUENCE</scope>
    <source>
        <strain evidence="1">22510_22_Filter</strain>
    </source>
</reference>
<dbReference type="Proteomes" id="UP000466692">
    <property type="component" value="Unassembled WGS sequence"/>
</dbReference>
<dbReference type="EMBL" id="WMEU01000003">
    <property type="protein sequence ID" value="MYL54200.1"/>
    <property type="molecule type" value="Genomic_DNA"/>
</dbReference>
<name>A0ACC7VHN0_9BACI</name>
<proteinExistence type="predicted"/>
<evidence type="ECO:0000313" key="2">
    <source>
        <dbReference type="Proteomes" id="UP000466692"/>
    </source>
</evidence>
<comment type="caution">
    <text evidence="1">The sequence shown here is derived from an EMBL/GenBank/DDBJ whole genome shotgun (WGS) entry which is preliminary data.</text>
</comment>
<evidence type="ECO:0000313" key="1">
    <source>
        <dbReference type="EMBL" id="MYL54200.1"/>
    </source>
</evidence>
<organism evidence="1 2">
    <name type="scientific">Pontibacillus yanchengensis</name>
    <dbReference type="NCBI Taxonomy" id="462910"/>
    <lineage>
        <taxon>Bacteria</taxon>
        <taxon>Bacillati</taxon>
        <taxon>Bacillota</taxon>
        <taxon>Bacilli</taxon>
        <taxon>Bacillales</taxon>
        <taxon>Bacillaceae</taxon>
        <taxon>Pontibacillus</taxon>
    </lineage>
</organism>
<accession>A0ACC7VHN0</accession>
<keyword evidence="2" id="KW-1185">Reference proteome</keyword>
<sequence>MKEYIKKIEVEHLNIDFSLSKTNVLLVLYKKGLINETEFILLKKEFLKYDLQVSQTTQYFSSFNKKIKGDDLNESIDKVENLLLYIP</sequence>